<dbReference type="AlphaFoldDB" id="A0A4R2JZU3"/>
<accession>A0A4R2JZU3</accession>
<evidence type="ECO:0000313" key="2">
    <source>
        <dbReference type="Proteomes" id="UP000295680"/>
    </source>
</evidence>
<proteinExistence type="predicted"/>
<protein>
    <recommendedName>
        <fullName evidence="3">Helix-turn-helix protein</fullName>
    </recommendedName>
</protein>
<sequence length="117" mass="13141">MSRLVKEAYVEQGMQLKDVALQGDIPQSTLRRVLNKPDTPLTALQRQRIEKGANLVSGDLDRILTDPNFRPRIKDRPLDAFKSPAEDVIEFLTKYVAAQPQEGQKVRAAVDVIWADG</sequence>
<name>A0A4R2JZU3_9PSEU</name>
<evidence type="ECO:0000313" key="1">
    <source>
        <dbReference type="EMBL" id="TCO62956.1"/>
    </source>
</evidence>
<evidence type="ECO:0008006" key="3">
    <source>
        <dbReference type="Google" id="ProtNLM"/>
    </source>
</evidence>
<keyword evidence="2" id="KW-1185">Reference proteome</keyword>
<dbReference type="EMBL" id="SLWS01000002">
    <property type="protein sequence ID" value="TCO62956.1"/>
    <property type="molecule type" value="Genomic_DNA"/>
</dbReference>
<comment type="caution">
    <text evidence="1">The sequence shown here is derived from an EMBL/GenBank/DDBJ whole genome shotgun (WGS) entry which is preliminary data.</text>
</comment>
<organism evidence="1 2">
    <name type="scientific">Actinocrispum wychmicini</name>
    <dbReference type="NCBI Taxonomy" id="1213861"/>
    <lineage>
        <taxon>Bacteria</taxon>
        <taxon>Bacillati</taxon>
        <taxon>Actinomycetota</taxon>
        <taxon>Actinomycetes</taxon>
        <taxon>Pseudonocardiales</taxon>
        <taxon>Pseudonocardiaceae</taxon>
        <taxon>Actinocrispum</taxon>
    </lineage>
</organism>
<gene>
    <name evidence="1" type="ORF">EV192_1021097</name>
</gene>
<dbReference type="Proteomes" id="UP000295680">
    <property type="component" value="Unassembled WGS sequence"/>
</dbReference>
<reference evidence="1 2" key="1">
    <citation type="submission" date="2019-03" db="EMBL/GenBank/DDBJ databases">
        <title>Genomic Encyclopedia of Type Strains, Phase IV (KMG-IV): sequencing the most valuable type-strain genomes for metagenomic binning, comparative biology and taxonomic classification.</title>
        <authorList>
            <person name="Goeker M."/>
        </authorList>
    </citation>
    <scope>NUCLEOTIDE SEQUENCE [LARGE SCALE GENOMIC DNA]</scope>
    <source>
        <strain evidence="1 2">DSM 45934</strain>
    </source>
</reference>